<dbReference type="PANTHER" id="PTHR43711">
    <property type="entry name" value="TWO-COMPONENT HISTIDINE KINASE"/>
    <property type="match status" value="1"/>
</dbReference>
<keyword evidence="6" id="KW-0902">Two-component regulatory system</keyword>
<feature type="domain" description="Histidine kinase" evidence="9">
    <location>
        <begin position="270"/>
        <end position="491"/>
    </location>
</feature>
<evidence type="ECO:0000256" key="8">
    <source>
        <dbReference type="SAM" id="Phobius"/>
    </source>
</evidence>
<reference evidence="10 11" key="1">
    <citation type="submission" date="2019-05" db="EMBL/GenBank/DDBJ databases">
        <title>Draft Genome of Bradyrhizobium elkanii strain SEMIA 938, Used in Commercial Inoculants for Lupinus spp. in Brazil.</title>
        <authorList>
            <person name="Hungria M."/>
            <person name="Delamuta J.R.M."/>
            <person name="Ribeiro R.A."/>
            <person name="Nogueira M.A."/>
        </authorList>
    </citation>
    <scope>NUCLEOTIDE SEQUENCE [LARGE SCALE GENOMIC DNA]</scope>
    <source>
        <strain evidence="10 11">Semia 938</strain>
    </source>
</reference>
<dbReference type="InterPro" id="IPR050736">
    <property type="entry name" value="Sensor_HK_Regulatory"/>
</dbReference>
<keyword evidence="4" id="KW-0808">Transferase</keyword>
<dbReference type="SUPFAM" id="SSF55874">
    <property type="entry name" value="ATPase domain of HSP90 chaperone/DNA topoisomerase II/histidine kinase"/>
    <property type="match status" value="1"/>
</dbReference>
<dbReference type="InterPro" id="IPR003661">
    <property type="entry name" value="HisK_dim/P_dom"/>
</dbReference>
<dbReference type="SMART" id="SM00387">
    <property type="entry name" value="HATPase_c"/>
    <property type="match status" value="1"/>
</dbReference>
<dbReference type="InterPro" id="IPR005467">
    <property type="entry name" value="His_kinase_dom"/>
</dbReference>
<dbReference type="PRINTS" id="PR00344">
    <property type="entry name" value="BCTRLSENSOR"/>
</dbReference>
<evidence type="ECO:0000256" key="3">
    <source>
        <dbReference type="ARBA" id="ARBA00022553"/>
    </source>
</evidence>
<keyword evidence="8" id="KW-0472">Membrane</keyword>
<sequence length="535" mass="57807">MSNPAEKPEVVALPAGPQVTVPVNSRRVAAQRVREARDRLTSSSGTRPAFDAELLRQYAQTRISASYVVMLLVVATGVLFGLWMKPIVAGAWTVGILCVHLAIIRSCSRFLAEPTSVAVTRKWRTRFVLLDLLYGLCWTAILIHPAGRDLASNTLMMFLMLLVIAVSSMLAASLPIAALAATVPVTVGIALDLVLNGAFDNYVLALLALAAEGYFALLAHRLHSTTLATLEARAEKDALIGELEQAKAISDEARHRAESANVAKSRFLAQMSHELRTPLNAILGFSEVMKSEIFGAHTVPVYKEYSADIHNSGVHLLNLINEILDLSRIEAGRYELNEEAVALVHVVADCHHLLKLRASSRGITIHEVFEHGMPRIWGDERAIRQVVLNLLSNSIKFTPQGGEIWLKVGWTASGGQYLSVKDTGSGIAEDEIPVVLASFGQGSNSIKSAEQGAGLGLPIAKSLIDMHGGTFTLKSKLRIGTEVIVTLPPERVMSALAPMAEEAPPMQPPEPVEPTMGADRKRVRRKSIMSAGTGL</sequence>
<feature type="transmembrane region" description="Helical" evidence="8">
    <location>
        <begin position="65"/>
        <end position="83"/>
    </location>
</feature>
<dbReference type="SMART" id="SM00388">
    <property type="entry name" value="HisKA"/>
    <property type="match status" value="1"/>
</dbReference>
<gene>
    <name evidence="10" type="ORF">FDV58_16125</name>
</gene>
<feature type="transmembrane region" description="Helical" evidence="8">
    <location>
        <begin position="150"/>
        <end position="170"/>
    </location>
</feature>
<dbReference type="GO" id="GO:0000155">
    <property type="term" value="F:phosphorelay sensor kinase activity"/>
    <property type="evidence" value="ECO:0007669"/>
    <property type="project" value="InterPro"/>
</dbReference>
<evidence type="ECO:0000256" key="2">
    <source>
        <dbReference type="ARBA" id="ARBA00012438"/>
    </source>
</evidence>
<evidence type="ECO:0000256" key="1">
    <source>
        <dbReference type="ARBA" id="ARBA00000085"/>
    </source>
</evidence>
<evidence type="ECO:0000259" key="9">
    <source>
        <dbReference type="PROSITE" id="PS50109"/>
    </source>
</evidence>
<keyword evidence="3" id="KW-0597">Phosphoprotein</keyword>
<feature type="transmembrane region" description="Helical" evidence="8">
    <location>
        <begin position="89"/>
        <end position="107"/>
    </location>
</feature>
<organism evidence="10 11">
    <name type="scientific">Bradyrhizobium elkanii</name>
    <dbReference type="NCBI Taxonomy" id="29448"/>
    <lineage>
        <taxon>Bacteria</taxon>
        <taxon>Pseudomonadati</taxon>
        <taxon>Pseudomonadota</taxon>
        <taxon>Alphaproteobacteria</taxon>
        <taxon>Hyphomicrobiales</taxon>
        <taxon>Nitrobacteraceae</taxon>
        <taxon>Bradyrhizobium</taxon>
    </lineage>
</organism>
<evidence type="ECO:0000313" key="11">
    <source>
        <dbReference type="Proteomes" id="UP000305095"/>
    </source>
</evidence>
<keyword evidence="5 10" id="KW-0418">Kinase</keyword>
<dbReference type="Pfam" id="PF00512">
    <property type="entry name" value="HisKA"/>
    <property type="match status" value="1"/>
</dbReference>
<dbReference type="Pfam" id="PF02518">
    <property type="entry name" value="HATPase_c"/>
    <property type="match status" value="1"/>
</dbReference>
<dbReference type="InterPro" id="IPR003594">
    <property type="entry name" value="HATPase_dom"/>
</dbReference>
<accession>A0A4U6S049</accession>
<evidence type="ECO:0000256" key="4">
    <source>
        <dbReference type="ARBA" id="ARBA00022679"/>
    </source>
</evidence>
<dbReference type="EMBL" id="SZZP01000009">
    <property type="protein sequence ID" value="TKV80311.1"/>
    <property type="molecule type" value="Genomic_DNA"/>
</dbReference>
<comment type="catalytic activity">
    <reaction evidence="1">
        <text>ATP + protein L-histidine = ADP + protein N-phospho-L-histidine.</text>
        <dbReference type="EC" id="2.7.13.3"/>
    </reaction>
</comment>
<dbReference type="InterPro" id="IPR036097">
    <property type="entry name" value="HisK_dim/P_sf"/>
</dbReference>
<evidence type="ECO:0000256" key="6">
    <source>
        <dbReference type="ARBA" id="ARBA00023012"/>
    </source>
</evidence>
<dbReference type="EC" id="2.7.13.3" evidence="2"/>
<keyword evidence="8" id="KW-1133">Transmembrane helix</keyword>
<dbReference type="PROSITE" id="PS50109">
    <property type="entry name" value="HIS_KIN"/>
    <property type="match status" value="1"/>
</dbReference>
<name>A0A4U6S049_BRAEL</name>
<dbReference type="Gene3D" id="1.10.287.130">
    <property type="match status" value="1"/>
</dbReference>
<feature type="transmembrane region" description="Helical" evidence="8">
    <location>
        <begin position="127"/>
        <end position="144"/>
    </location>
</feature>
<protein>
    <recommendedName>
        <fullName evidence="2">histidine kinase</fullName>
        <ecNumber evidence="2">2.7.13.3</ecNumber>
    </recommendedName>
</protein>
<dbReference type="Proteomes" id="UP000305095">
    <property type="component" value="Unassembled WGS sequence"/>
</dbReference>
<dbReference type="PANTHER" id="PTHR43711:SF26">
    <property type="entry name" value="SENSOR HISTIDINE KINASE RCSC"/>
    <property type="match status" value="1"/>
</dbReference>
<comment type="caution">
    <text evidence="10">The sequence shown here is derived from an EMBL/GenBank/DDBJ whole genome shotgun (WGS) entry which is preliminary data.</text>
</comment>
<feature type="transmembrane region" description="Helical" evidence="8">
    <location>
        <begin position="201"/>
        <end position="219"/>
    </location>
</feature>
<evidence type="ECO:0000256" key="7">
    <source>
        <dbReference type="SAM" id="MobiDB-lite"/>
    </source>
</evidence>
<feature type="region of interest" description="Disordered" evidence="7">
    <location>
        <begin position="501"/>
        <end position="535"/>
    </location>
</feature>
<dbReference type="CDD" id="cd00082">
    <property type="entry name" value="HisKA"/>
    <property type="match status" value="1"/>
</dbReference>
<dbReference type="SUPFAM" id="SSF47384">
    <property type="entry name" value="Homodimeric domain of signal transducing histidine kinase"/>
    <property type="match status" value="1"/>
</dbReference>
<evidence type="ECO:0000256" key="5">
    <source>
        <dbReference type="ARBA" id="ARBA00022777"/>
    </source>
</evidence>
<keyword evidence="8" id="KW-0812">Transmembrane</keyword>
<dbReference type="AlphaFoldDB" id="A0A4U6S049"/>
<dbReference type="RefSeq" id="WP_137479095.1">
    <property type="nucleotide sequence ID" value="NZ_SZZP01000009.1"/>
</dbReference>
<dbReference type="Gene3D" id="3.30.565.10">
    <property type="entry name" value="Histidine kinase-like ATPase, C-terminal domain"/>
    <property type="match status" value="1"/>
</dbReference>
<dbReference type="InterPro" id="IPR036890">
    <property type="entry name" value="HATPase_C_sf"/>
</dbReference>
<dbReference type="InterPro" id="IPR004358">
    <property type="entry name" value="Sig_transdc_His_kin-like_C"/>
</dbReference>
<evidence type="ECO:0000313" key="10">
    <source>
        <dbReference type="EMBL" id="TKV80311.1"/>
    </source>
</evidence>
<proteinExistence type="predicted"/>